<dbReference type="RefSeq" id="WP_048851297.1">
    <property type="nucleotide sequence ID" value="NZ_BALE01000059.1"/>
</dbReference>
<dbReference type="HAMAP" id="MF_01875">
    <property type="entry name" value="Prokaryotic_Ku"/>
    <property type="match status" value="1"/>
</dbReference>
<dbReference type="Proteomes" id="UP000032679">
    <property type="component" value="Unassembled WGS sequence"/>
</dbReference>
<organism evidence="5 6">
    <name type="scientific">Tanticharoenia sakaeratensis NBRC 103193</name>
    <dbReference type="NCBI Taxonomy" id="1231623"/>
    <lineage>
        <taxon>Bacteria</taxon>
        <taxon>Pseudomonadati</taxon>
        <taxon>Pseudomonadota</taxon>
        <taxon>Alphaproteobacteria</taxon>
        <taxon>Acetobacterales</taxon>
        <taxon>Acetobacteraceae</taxon>
        <taxon>Tanticharoenia</taxon>
    </lineage>
</organism>
<gene>
    <name evidence="2" type="primary">ku</name>
    <name evidence="5" type="ORF">Tasa_059_027</name>
</gene>
<comment type="function">
    <text evidence="2">With LigD forms a non-homologous end joining (NHEJ) DNA repair enzyme, which repairs dsDNA breaks with reduced fidelity. Binds linear dsDNA with 5'- and 3'- overhangs but not closed circular dsDNA nor ssDNA. Recruits and stimulates the ligase activity of LigD.</text>
</comment>
<name>A0A0D6MQW7_9PROT</name>
<dbReference type="PANTHER" id="PTHR41251:SF1">
    <property type="entry name" value="NON-HOMOLOGOUS END JOINING PROTEIN KU"/>
    <property type="match status" value="1"/>
</dbReference>
<dbReference type="GO" id="GO:0006303">
    <property type="term" value="P:double-strand break repair via nonhomologous end joining"/>
    <property type="evidence" value="ECO:0007669"/>
    <property type="project" value="UniProtKB-UniRule"/>
</dbReference>
<keyword evidence="2" id="KW-0227">DNA damage</keyword>
<dbReference type="InterPro" id="IPR016194">
    <property type="entry name" value="SPOC-like_C_dom_sf"/>
</dbReference>
<keyword evidence="2" id="KW-0233">DNA recombination</keyword>
<evidence type="ECO:0000259" key="4">
    <source>
        <dbReference type="SMART" id="SM00559"/>
    </source>
</evidence>
<dbReference type="EMBL" id="BALE01000059">
    <property type="protein sequence ID" value="GAN55811.1"/>
    <property type="molecule type" value="Genomic_DNA"/>
</dbReference>
<dbReference type="OrthoDB" id="9780854at2"/>
<reference evidence="5 6" key="1">
    <citation type="submission" date="2012-10" db="EMBL/GenBank/DDBJ databases">
        <title>Genome sequencing of Tanticharoenia sakaeratensis NBRC 103193.</title>
        <authorList>
            <person name="Azuma Y."/>
            <person name="Hadano H."/>
            <person name="Hirakawa H."/>
            <person name="Matsushita K."/>
        </authorList>
    </citation>
    <scope>NUCLEOTIDE SEQUENCE [LARGE SCALE GENOMIC DNA]</scope>
    <source>
        <strain evidence="5 6">NBRC 103193</strain>
    </source>
</reference>
<dbReference type="STRING" id="1231623.Tasa_059_027"/>
<dbReference type="PIRSF" id="PIRSF006493">
    <property type="entry name" value="Prok_Ku"/>
    <property type="match status" value="1"/>
</dbReference>
<keyword evidence="2" id="KW-0234">DNA repair</keyword>
<sequence length="270" mass="30407">MAPRPFWTGHLKLSLVTCAVSMTPATTEAERIRFHTMNQKTGHRVVAQYVDAMTDRPVDDDDLVKGYPCDDEKYVLLEDDELEAVALDSTHTIDIERFVDADEIGWIWYDTPYYLMPDDDVSEEAFAVIRESMRATGIVGIARLVLYRREHAVLLEPRGNGVVVWTLRYGDEVRDPKEYEPQEKTAKAGRQESALLRKLISALTRPWNPDMVQDPVQTRLQAIIDAKKRSRKKKPAKPVAQAEPPAGDNVVNIMDALKASLRSSGKGGKS</sequence>
<dbReference type="GO" id="GO:0003690">
    <property type="term" value="F:double-stranded DNA binding"/>
    <property type="evidence" value="ECO:0007669"/>
    <property type="project" value="UniProtKB-UniRule"/>
</dbReference>
<dbReference type="GO" id="GO:0006310">
    <property type="term" value="P:DNA recombination"/>
    <property type="evidence" value="ECO:0007669"/>
    <property type="project" value="UniProtKB-KW"/>
</dbReference>
<dbReference type="CDD" id="cd00789">
    <property type="entry name" value="KU_like"/>
    <property type="match status" value="1"/>
</dbReference>
<protein>
    <recommendedName>
        <fullName evidence="2">Non-homologous end joining protein Ku</fullName>
    </recommendedName>
</protein>
<accession>A0A0D6MQW7</accession>
<dbReference type="NCBIfam" id="TIGR02772">
    <property type="entry name" value="Ku_bact"/>
    <property type="match status" value="1"/>
</dbReference>
<dbReference type="Gene3D" id="2.40.290.10">
    <property type="match status" value="1"/>
</dbReference>
<keyword evidence="6" id="KW-1185">Reference proteome</keyword>
<dbReference type="PANTHER" id="PTHR41251">
    <property type="entry name" value="NON-HOMOLOGOUS END JOINING PROTEIN KU"/>
    <property type="match status" value="1"/>
</dbReference>
<dbReference type="InterPro" id="IPR009187">
    <property type="entry name" value="Prok_Ku"/>
</dbReference>
<dbReference type="SUPFAM" id="SSF100939">
    <property type="entry name" value="SPOC domain-like"/>
    <property type="match status" value="1"/>
</dbReference>
<evidence type="ECO:0000313" key="5">
    <source>
        <dbReference type="EMBL" id="GAN55811.1"/>
    </source>
</evidence>
<dbReference type="Pfam" id="PF02735">
    <property type="entry name" value="Ku"/>
    <property type="match status" value="1"/>
</dbReference>
<evidence type="ECO:0000256" key="2">
    <source>
        <dbReference type="HAMAP-Rule" id="MF_01875"/>
    </source>
</evidence>
<evidence type="ECO:0000313" key="6">
    <source>
        <dbReference type="Proteomes" id="UP000032679"/>
    </source>
</evidence>
<evidence type="ECO:0000256" key="1">
    <source>
        <dbReference type="ARBA" id="ARBA00023125"/>
    </source>
</evidence>
<feature type="domain" description="Ku" evidence="4">
    <location>
        <begin position="55"/>
        <end position="184"/>
    </location>
</feature>
<keyword evidence="1 2" id="KW-0238">DNA-binding</keyword>
<dbReference type="AlphaFoldDB" id="A0A0D6MQW7"/>
<feature type="region of interest" description="Disordered" evidence="3">
    <location>
        <begin position="225"/>
        <end position="250"/>
    </location>
</feature>
<comment type="similarity">
    <text evidence="2">Belongs to the prokaryotic Ku family.</text>
</comment>
<dbReference type="SMART" id="SM00559">
    <property type="entry name" value="Ku78"/>
    <property type="match status" value="1"/>
</dbReference>
<evidence type="ECO:0000256" key="3">
    <source>
        <dbReference type="SAM" id="MobiDB-lite"/>
    </source>
</evidence>
<comment type="caution">
    <text evidence="5">The sequence shown here is derived from an EMBL/GenBank/DDBJ whole genome shotgun (WGS) entry which is preliminary data.</text>
</comment>
<comment type="subunit">
    <text evidence="2">Homodimer. Interacts with LigD.</text>
</comment>
<dbReference type="InterPro" id="IPR006164">
    <property type="entry name" value="DNA_bd_Ku70/Ku80"/>
</dbReference>
<proteinExistence type="inferred from homology"/>